<dbReference type="GO" id="GO:0005615">
    <property type="term" value="C:extracellular space"/>
    <property type="evidence" value="ECO:0007669"/>
    <property type="project" value="TreeGrafter"/>
</dbReference>
<dbReference type="SUPFAM" id="SSF100895">
    <property type="entry name" value="Kazal-type serine protease inhibitors"/>
    <property type="match status" value="1"/>
</dbReference>
<feature type="chain" id="PRO_5034169436" evidence="8">
    <location>
        <begin position="18"/>
        <end position="402"/>
    </location>
</feature>
<dbReference type="PANTHER" id="PTHR12352:SF30">
    <property type="entry name" value="FI05255P"/>
    <property type="match status" value="1"/>
</dbReference>
<dbReference type="InterPro" id="IPR002048">
    <property type="entry name" value="EF_hand_dom"/>
</dbReference>
<dbReference type="CDD" id="cd00191">
    <property type="entry name" value="TY"/>
    <property type="match status" value="2"/>
</dbReference>
<sequence>IWHCAMCLPLLLQYLLPPPDPSPRESRCHIRCRGTAAKPVCASNGRTYETHCFFQHARCKEPLLQITHRGRCPAIVTCQMDRARAQERKDKNGFIPECKDDGTYAQVQCHRSTGYCWCVTGEGRPISGTSVRNSLPKCSGAQKSEKQISMTSSSLKDFCYLLLTWWTSLKPSTQNKKKKHQHLRSALDESQQNPRDAIFVPECGVSGLYRPVQCHQSTGYCWCVLVDTGRPIPGTSARYERPNCDDNARTGSKLEDPFHERQLSGCPKKKTREFLMSLLDALTTDMVNAVNRKGRRFAEPNPRHSLEERVLHWYFSRLDRDGDGYVSHREARRLRRLARRKGRPRRCARRLLEFCDADGDRVLVLHELTGCLGARRSGGMSFQKIQKYKHVEVFRNTRIRAI</sequence>
<dbReference type="Pfam" id="PF00086">
    <property type="entry name" value="Thyroglobulin_1"/>
    <property type="match status" value="2"/>
</dbReference>
<dbReference type="SMART" id="SM00211">
    <property type="entry name" value="TY"/>
    <property type="match status" value="2"/>
</dbReference>
<evidence type="ECO:0000256" key="4">
    <source>
        <dbReference type="ARBA" id="ARBA00022737"/>
    </source>
</evidence>
<evidence type="ECO:0000256" key="1">
    <source>
        <dbReference type="ARBA" id="ARBA00004498"/>
    </source>
</evidence>
<reference evidence="12" key="1">
    <citation type="submission" date="2025-08" db="UniProtKB">
        <authorList>
            <consortium name="Ensembl"/>
        </authorList>
    </citation>
    <scope>IDENTIFICATION</scope>
</reference>
<name>A0A8C4NCJ1_EPTBU</name>
<comment type="caution">
    <text evidence="7">Lacks conserved residue(s) required for the propagation of feature annotation.</text>
</comment>
<feature type="domain" description="EF-hand" evidence="9">
    <location>
        <begin position="306"/>
        <end position="341"/>
    </location>
</feature>
<dbReference type="InterPro" id="IPR000716">
    <property type="entry name" value="Thyroglobulin_1"/>
</dbReference>
<accession>A0A8C4NCJ1</accession>
<dbReference type="GeneTree" id="ENSGT00390000018436"/>
<dbReference type="SUPFAM" id="SSF57610">
    <property type="entry name" value="Thyroglobulin type-1 domain"/>
    <property type="match status" value="2"/>
</dbReference>
<dbReference type="InterPro" id="IPR036857">
    <property type="entry name" value="Thyroglobulin_1_sf"/>
</dbReference>
<evidence type="ECO:0000256" key="2">
    <source>
        <dbReference type="ARBA" id="ARBA00022525"/>
    </source>
</evidence>
<dbReference type="Ensembl" id="ENSEBUT00000000808.1">
    <property type="protein sequence ID" value="ENSEBUP00000000509.1"/>
    <property type="gene ID" value="ENSEBUG00000000568.1"/>
</dbReference>
<feature type="signal peptide" evidence="8">
    <location>
        <begin position="1"/>
        <end position="17"/>
    </location>
</feature>
<evidence type="ECO:0000256" key="6">
    <source>
        <dbReference type="ARBA" id="ARBA00023180"/>
    </source>
</evidence>
<reference evidence="12" key="2">
    <citation type="submission" date="2025-09" db="UniProtKB">
        <authorList>
            <consortium name="Ensembl"/>
        </authorList>
    </citation>
    <scope>IDENTIFICATION</scope>
</reference>
<evidence type="ECO:0000259" key="11">
    <source>
        <dbReference type="PROSITE" id="PS51465"/>
    </source>
</evidence>
<feature type="disulfide bond" evidence="7">
    <location>
        <begin position="109"/>
        <end position="116"/>
    </location>
</feature>
<feature type="disulfide bond" evidence="7">
    <location>
        <begin position="118"/>
        <end position="138"/>
    </location>
</feature>
<dbReference type="InterPro" id="IPR051950">
    <property type="entry name" value="Dev_reg/Prot_inhib"/>
</dbReference>
<protein>
    <submittedName>
        <fullName evidence="12">SPARC related modular calcium binding 1</fullName>
    </submittedName>
</protein>
<dbReference type="CDD" id="cd00104">
    <property type="entry name" value="KAZAL_FS"/>
    <property type="match status" value="1"/>
</dbReference>
<dbReference type="InterPro" id="IPR036058">
    <property type="entry name" value="Kazal_dom_sf"/>
</dbReference>
<keyword evidence="4" id="KW-0677">Repeat</keyword>
<evidence type="ECO:0000256" key="8">
    <source>
        <dbReference type="SAM" id="SignalP"/>
    </source>
</evidence>
<dbReference type="PROSITE" id="PS51162">
    <property type="entry name" value="THYROGLOBULIN_1_2"/>
    <property type="match status" value="2"/>
</dbReference>
<feature type="disulfide bond" evidence="7">
    <location>
        <begin position="214"/>
        <end position="221"/>
    </location>
</feature>
<dbReference type="SUPFAM" id="SSF47473">
    <property type="entry name" value="EF-hand"/>
    <property type="match status" value="1"/>
</dbReference>
<evidence type="ECO:0000256" key="5">
    <source>
        <dbReference type="ARBA" id="ARBA00023157"/>
    </source>
</evidence>
<dbReference type="GO" id="GO:0008201">
    <property type="term" value="F:heparin binding"/>
    <property type="evidence" value="ECO:0007669"/>
    <property type="project" value="TreeGrafter"/>
</dbReference>
<keyword evidence="5 7" id="KW-1015">Disulfide bond</keyword>
<keyword evidence="13" id="KW-1185">Reference proteome</keyword>
<dbReference type="AlphaFoldDB" id="A0A8C4NCJ1"/>
<dbReference type="PANTHER" id="PTHR12352">
    <property type="entry name" value="SECRETED MODULAR CALCIUM-BINDING PROTEIN"/>
    <property type="match status" value="1"/>
</dbReference>
<proteinExistence type="predicted"/>
<dbReference type="OMA" id="GERDNHC"/>
<dbReference type="FunFam" id="4.10.800.10:FF:000004">
    <property type="entry name" value="SPARC-related modular calcium-binding protein 1"/>
    <property type="match status" value="2"/>
</dbReference>
<dbReference type="Gene3D" id="1.10.238.10">
    <property type="entry name" value="EF-hand"/>
    <property type="match status" value="1"/>
</dbReference>
<keyword evidence="2" id="KW-0964">Secreted</keyword>
<evidence type="ECO:0000256" key="7">
    <source>
        <dbReference type="PROSITE-ProRule" id="PRU00500"/>
    </source>
</evidence>
<evidence type="ECO:0000259" key="9">
    <source>
        <dbReference type="PROSITE" id="PS50222"/>
    </source>
</evidence>
<dbReference type="GO" id="GO:0005604">
    <property type="term" value="C:basement membrane"/>
    <property type="evidence" value="ECO:0007669"/>
    <property type="project" value="TreeGrafter"/>
</dbReference>
<dbReference type="InterPro" id="IPR002350">
    <property type="entry name" value="Kazal_dom"/>
</dbReference>
<dbReference type="PROSITE" id="PS51465">
    <property type="entry name" value="KAZAL_2"/>
    <property type="match status" value="1"/>
</dbReference>
<feature type="domain" description="Thyroglobulin type-1" evidence="10">
    <location>
        <begin position="75"/>
        <end position="138"/>
    </location>
</feature>
<feature type="domain" description="Thyroglobulin type-1" evidence="10">
    <location>
        <begin position="177"/>
        <end position="244"/>
    </location>
</feature>
<dbReference type="Gene3D" id="3.30.60.30">
    <property type="match status" value="1"/>
</dbReference>
<dbReference type="SMART" id="SM00280">
    <property type="entry name" value="KAZAL"/>
    <property type="match status" value="1"/>
</dbReference>
<evidence type="ECO:0000313" key="12">
    <source>
        <dbReference type="Ensembl" id="ENSEBUP00000000509.1"/>
    </source>
</evidence>
<evidence type="ECO:0000256" key="3">
    <source>
        <dbReference type="ARBA" id="ARBA00022729"/>
    </source>
</evidence>
<keyword evidence="6" id="KW-0325">Glycoprotein</keyword>
<evidence type="ECO:0000313" key="13">
    <source>
        <dbReference type="Proteomes" id="UP000694388"/>
    </source>
</evidence>
<organism evidence="12 13">
    <name type="scientific">Eptatretus burgeri</name>
    <name type="common">Inshore hagfish</name>
    <dbReference type="NCBI Taxonomy" id="7764"/>
    <lineage>
        <taxon>Eukaryota</taxon>
        <taxon>Metazoa</taxon>
        <taxon>Chordata</taxon>
        <taxon>Craniata</taxon>
        <taxon>Vertebrata</taxon>
        <taxon>Cyclostomata</taxon>
        <taxon>Myxini</taxon>
        <taxon>Myxiniformes</taxon>
        <taxon>Myxinidae</taxon>
        <taxon>Eptatretinae</taxon>
        <taxon>Eptatretus</taxon>
    </lineage>
</organism>
<dbReference type="GO" id="GO:0030198">
    <property type="term" value="P:extracellular matrix organization"/>
    <property type="evidence" value="ECO:0007669"/>
    <property type="project" value="TreeGrafter"/>
</dbReference>
<dbReference type="GO" id="GO:0005509">
    <property type="term" value="F:calcium ion binding"/>
    <property type="evidence" value="ECO:0007669"/>
    <property type="project" value="InterPro"/>
</dbReference>
<dbReference type="InterPro" id="IPR019577">
    <property type="entry name" value="SPARC/Testican_Ca-bd-dom"/>
</dbReference>
<dbReference type="Proteomes" id="UP000694388">
    <property type="component" value="Unplaced"/>
</dbReference>
<feature type="domain" description="Kazal-like" evidence="11">
    <location>
        <begin position="22"/>
        <end position="74"/>
    </location>
</feature>
<evidence type="ECO:0000259" key="10">
    <source>
        <dbReference type="PROSITE" id="PS51162"/>
    </source>
</evidence>
<dbReference type="PROSITE" id="PS50222">
    <property type="entry name" value="EF_HAND_2"/>
    <property type="match status" value="1"/>
</dbReference>
<dbReference type="PROSITE" id="PS00484">
    <property type="entry name" value="THYROGLOBULIN_1_1"/>
    <property type="match status" value="2"/>
</dbReference>
<dbReference type="Pfam" id="PF10591">
    <property type="entry name" value="SPARC_Ca_bdg"/>
    <property type="match status" value="1"/>
</dbReference>
<comment type="subcellular location">
    <subcellularLocation>
        <location evidence="1">Secreted</location>
        <location evidence="1">Extracellular space</location>
        <location evidence="1">Extracellular matrix</location>
    </subcellularLocation>
</comment>
<dbReference type="GO" id="GO:0050840">
    <property type="term" value="F:extracellular matrix binding"/>
    <property type="evidence" value="ECO:0007669"/>
    <property type="project" value="TreeGrafter"/>
</dbReference>
<dbReference type="InterPro" id="IPR011992">
    <property type="entry name" value="EF-hand-dom_pair"/>
</dbReference>
<dbReference type="Gene3D" id="4.10.800.10">
    <property type="entry name" value="Thyroglobulin type-1"/>
    <property type="match status" value="2"/>
</dbReference>
<keyword evidence="3 8" id="KW-0732">Signal</keyword>
<dbReference type="Pfam" id="PF07648">
    <property type="entry name" value="Kazal_2"/>
    <property type="match status" value="1"/>
</dbReference>